<proteinExistence type="predicted"/>
<reference evidence="8 9" key="2">
    <citation type="submission" date="2024-05" db="EMBL/GenBank/DDBJ databases">
        <authorList>
            <person name="Chen Y."/>
            <person name="Shah S."/>
            <person name="Dougan E. K."/>
            <person name="Thang M."/>
            <person name="Chan C."/>
        </authorList>
    </citation>
    <scope>NUCLEOTIDE SEQUENCE [LARGE SCALE GENOMIC DNA]</scope>
</reference>
<dbReference type="Gene3D" id="3.10.50.40">
    <property type="match status" value="1"/>
</dbReference>
<feature type="domain" description="PpiC" evidence="6">
    <location>
        <begin position="70"/>
        <end position="205"/>
    </location>
</feature>
<dbReference type="GO" id="GO:0005634">
    <property type="term" value="C:nucleus"/>
    <property type="evidence" value="ECO:0007669"/>
    <property type="project" value="TreeGrafter"/>
</dbReference>
<feature type="non-terminal residue" evidence="7">
    <location>
        <position position="1"/>
    </location>
</feature>
<gene>
    <name evidence="7" type="ORF">C1SCF055_LOCUS16927</name>
</gene>
<evidence type="ECO:0000256" key="1">
    <source>
        <dbReference type="ARBA" id="ARBA00000971"/>
    </source>
</evidence>
<evidence type="ECO:0000256" key="3">
    <source>
        <dbReference type="ARBA" id="ARBA00023235"/>
    </source>
</evidence>
<dbReference type="AlphaFoldDB" id="A0A9P1CCX5"/>
<dbReference type="EMBL" id="CAMXCT010001416">
    <property type="protein sequence ID" value="CAI3989897.1"/>
    <property type="molecule type" value="Genomic_DNA"/>
</dbReference>
<dbReference type="InterPro" id="IPR046357">
    <property type="entry name" value="PPIase_dom_sf"/>
</dbReference>
<evidence type="ECO:0000313" key="9">
    <source>
        <dbReference type="Proteomes" id="UP001152797"/>
    </source>
</evidence>
<reference evidence="7" key="1">
    <citation type="submission" date="2022-10" db="EMBL/GenBank/DDBJ databases">
        <authorList>
            <person name="Chen Y."/>
            <person name="Dougan E. K."/>
            <person name="Chan C."/>
            <person name="Rhodes N."/>
            <person name="Thang M."/>
        </authorList>
    </citation>
    <scope>NUCLEOTIDE SEQUENCE</scope>
</reference>
<dbReference type="EC" id="5.2.1.8" evidence="5"/>
<evidence type="ECO:0000256" key="5">
    <source>
        <dbReference type="RuleBase" id="RU363014"/>
    </source>
</evidence>
<comment type="catalytic activity">
    <reaction evidence="1 5">
        <text>[protein]-peptidylproline (omega=180) = [protein]-peptidylproline (omega=0)</text>
        <dbReference type="Rhea" id="RHEA:16237"/>
        <dbReference type="Rhea" id="RHEA-COMP:10747"/>
        <dbReference type="Rhea" id="RHEA-COMP:10748"/>
        <dbReference type="ChEBI" id="CHEBI:83833"/>
        <dbReference type="ChEBI" id="CHEBI:83834"/>
        <dbReference type="EC" id="5.2.1.8"/>
    </reaction>
</comment>
<dbReference type="GO" id="GO:0005829">
    <property type="term" value="C:cytosol"/>
    <property type="evidence" value="ECO:0007669"/>
    <property type="project" value="TreeGrafter"/>
</dbReference>
<dbReference type="EMBL" id="CAMXCT030001416">
    <property type="protein sequence ID" value="CAL4777209.1"/>
    <property type="molecule type" value="Genomic_DNA"/>
</dbReference>
<dbReference type="Pfam" id="PF00639">
    <property type="entry name" value="Rotamase"/>
    <property type="match status" value="1"/>
</dbReference>
<comment type="caution">
    <text evidence="7">The sequence shown here is derived from an EMBL/GenBank/DDBJ whole genome shotgun (WGS) entry which is preliminary data.</text>
</comment>
<dbReference type="PANTHER" id="PTHR10657:SF4">
    <property type="entry name" value="PEPTIDYL-PROLYL CIS-TRANS ISOMERASE-RELATED"/>
    <property type="match status" value="1"/>
</dbReference>
<keyword evidence="3 4" id="KW-0413">Isomerase</keyword>
<keyword evidence="9" id="KW-1185">Reference proteome</keyword>
<dbReference type="OrthoDB" id="2530521at2759"/>
<evidence type="ECO:0000313" key="7">
    <source>
        <dbReference type="EMBL" id="CAI3989897.1"/>
    </source>
</evidence>
<dbReference type="PROSITE" id="PS50198">
    <property type="entry name" value="PPIC_PPIASE_2"/>
    <property type="match status" value="1"/>
</dbReference>
<sequence>DIALAFPNQPRAAVGEVVTKAVERSAPTAQCTAVEVWLLAGGVLGMAEEVGAETKDEGPAKKKQKTTTDMTSARLRHIMLKFQDGAPKTPDGKKVRSKAEAETLMRKIMRDLNEEAKELKSKHRGRKPEDYALKSERFTKLCKEHSECPSAQKGGAMCGDLGWVSKDMQSKRGGNFRELVAALRPGDYSDIVTSMEGLHLLQRIA</sequence>
<dbReference type="EMBL" id="CAMXCT020001416">
    <property type="protein sequence ID" value="CAL1143272.1"/>
    <property type="molecule type" value="Genomic_DNA"/>
</dbReference>
<dbReference type="InterPro" id="IPR051370">
    <property type="entry name" value="PPIase_Pin1"/>
</dbReference>
<evidence type="ECO:0000259" key="6">
    <source>
        <dbReference type="PROSITE" id="PS50198"/>
    </source>
</evidence>
<dbReference type="PANTHER" id="PTHR10657">
    <property type="entry name" value="PEPTIDYL-PROLYL CIS-TRANS ISOMERASE"/>
    <property type="match status" value="1"/>
</dbReference>
<name>A0A9P1CCX5_9DINO</name>
<evidence type="ECO:0000313" key="8">
    <source>
        <dbReference type="EMBL" id="CAL4777209.1"/>
    </source>
</evidence>
<evidence type="ECO:0000256" key="4">
    <source>
        <dbReference type="PROSITE-ProRule" id="PRU00278"/>
    </source>
</evidence>
<dbReference type="Proteomes" id="UP001152797">
    <property type="component" value="Unassembled WGS sequence"/>
</dbReference>
<evidence type="ECO:0000256" key="2">
    <source>
        <dbReference type="ARBA" id="ARBA00023110"/>
    </source>
</evidence>
<protein>
    <recommendedName>
        <fullName evidence="5">Peptidyl-prolyl cis-trans isomerase</fullName>
        <ecNumber evidence="5">5.2.1.8</ecNumber>
    </recommendedName>
</protein>
<organism evidence="7">
    <name type="scientific">Cladocopium goreaui</name>
    <dbReference type="NCBI Taxonomy" id="2562237"/>
    <lineage>
        <taxon>Eukaryota</taxon>
        <taxon>Sar</taxon>
        <taxon>Alveolata</taxon>
        <taxon>Dinophyceae</taxon>
        <taxon>Suessiales</taxon>
        <taxon>Symbiodiniaceae</taxon>
        <taxon>Cladocopium</taxon>
    </lineage>
</organism>
<dbReference type="GO" id="GO:0003755">
    <property type="term" value="F:peptidyl-prolyl cis-trans isomerase activity"/>
    <property type="evidence" value="ECO:0007669"/>
    <property type="project" value="UniProtKB-UniRule"/>
</dbReference>
<dbReference type="SUPFAM" id="SSF54534">
    <property type="entry name" value="FKBP-like"/>
    <property type="match status" value="1"/>
</dbReference>
<dbReference type="InterPro" id="IPR000297">
    <property type="entry name" value="PPIase_PpiC"/>
</dbReference>
<accession>A0A9P1CCX5</accession>
<keyword evidence="2 4" id="KW-0697">Rotamase</keyword>